<gene>
    <name evidence="2" type="ORF">B0T20DRAFT_80455</name>
</gene>
<keyword evidence="1" id="KW-0812">Transmembrane</keyword>
<reference evidence="2" key="2">
    <citation type="submission" date="2023-07" db="EMBL/GenBank/DDBJ databases">
        <authorList>
            <consortium name="Lawrence Berkeley National Laboratory"/>
            <person name="Haridas S."/>
            <person name="Hensen N."/>
            <person name="Bonometti L."/>
            <person name="Westerberg I."/>
            <person name="Brannstrom I.O."/>
            <person name="Guillou S."/>
            <person name="Cros-Aarteil S."/>
            <person name="Calhoun S."/>
            <person name="Kuo A."/>
            <person name="Mondo S."/>
            <person name="Pangilinan J."/>
            <person name="Riley R."/>
            <person name="LaButti K."/>
            <person name="Andreopoulos B."/>
            <person name="Lipzen A."/>
            <person name="Chen C."/>
            <person name="Yanf M."/>
            <person name="Daum C."/>
            <person name="Ng V."/>
            <person name="Clum A."/>
            <person name="Steindorff A."/>
            <person name="Ohm R."/>
            <person name="Martin F."/>
            <person name="Silar P."/>
            <person name="Natvig D."/>
            <person name="Lalanne C."/>
            <person name="Gautier V."/>
            <person name="Ament-velasquez S.L."/>
            <person name="Kruys A."/>
            <person name="Hutchinson M.I."/>
            <person name="Powell A.J."/>
            <person name="Barry K."/>
            <person name="Miller A.N."/>
            <person name="Grigoriev I.V."/>
            <person name="Debuchy R."/>
            <person name="Gladieux P."/>
            <person name="Thoren M.H."/>
            <person name="Johannesson H."/>
        </authorList>
    </citation>
    <scope>NUCLEOTIDE SEQUENCE</scope>
    <source>
        <strain evidence="2">FGSC 1904</strain>
    </source>
</reference>
<keyword evidence="3" id="KW-1185">Reference proteome</keyword>
<protein>
    <submittedName>
        <fullName evidence="2">Uncharacterized protein</fullName>
    </submittedName>
</protein>
<proteinExistence type="predicted"/>
<comment type="caution">
    <text evidence="2">The sequence shown here is derived from an EMBL/GenBank/DDBJ whole genome shotgun (WGS) entry which is preliminary data.</text>
</comment>
<reference evidence="2" key="1">
    <citation type="journal article" date="2023" name="Mol. Phylogenet. Evol.">
        <title>Genome-scale phylogeny and comparative genomics of the fungal order Sordariales.</title>
        <authorList>
            <person name="Hensen N."/>
            <person name="Bonometti L."/>
            <person name="Westerberg I."/>
            <person name="Brannstrom I.O."/>
            <person name="Guillou S."/>
            <person name="Cros-Aarteil S."/>
            <person name="Calhoun S."/>
            <person name="Haridas S."/>
            <person name="Kuo A."/>
            <person name="Mondo S."/>
            <person name="Pangilinan J."/>
            <person name="Riley R."/>
            <person name="LaButti K."/>
            <person name="Andreopoulos B."/>
            <person name="Lipzen A."/>
            <person name="Chen C."/>
            <person name="Yan M."/>
            <person name="Daum C."/>
            <person name="Ng V."/>
            <person name="Clum A."/>
            <person name="Steindorff A."/>
            <person name="Ohm R.A."/>
            <person name="Martin F."/>
            <person name="Silar P."/>
            <person name="Natvig D.O."/>
            <person name="Lalanne C."/>
            <person name="Gautier V."/>
            <person name="Ament-Velasquez S.L."/>
            <person name="Kruys A."/>
            <person name="Hutchinson M.I."/>
            <person name="Powell A.J."/>
            <person name="Barry K."/>
            <person name="Miller A.N."/>
            <person name="Grigoriev I.V."/>
            <person name="Debuchy R."/>
            <person name="Gladieux P."/>
            <person name="Hiltunen Thoren M."/>
            <person name="Johannesson H."/>
        </authorList>
    </citation>
    <scope>NUCLEOTIDE SEQUENCE</scope>
    <source>
        <strain evidence="2">FGSC 1904</strain>
    </source>
</reference>
<keyword evidence="1" id="KW-0472">Membrane</keyword>
<dbReference type="AlphaFoldDB" id="A0AAE0P1B3"/>
<evidence type="ECO:0000313" key="2">
    <source>
        <dbReference type="EMBL" id="KAK3391482.1"/>
    </source>
</evidence>
<sequence>MKMFMNTQSFIFFDSEYLQLLHWIYYSFLKYSSYLFIIFRILNLREPCQRRIVRVRMRMSGALGPYCEAVPTSALVKNFFQGRFSTSNGPVAKWYRVVLLIREDKTEVVGSSPIRIVFFASLSFNTKFFFGDVFTFRNPTFYSFHFVIGRRPVPSDLVDTIGITRSYA</sequence>
<evidence type="ECO:0000256" key="1">
    <source>
        <dbReference type="SAM" id="Phobius"/>
    </source>
</evidence>
<dbReference type="EMBL" id="JAUTDP010000013">
    <property type="protein sequence ID" value="KAK3391482.1"/>
    <property type="molecule type" value="Genomic_DNA"/>
</dbReference>
<organism evidence="2 3">
    <name type="scientific">Sordaria brevicollis</name>
    <dbReference type="NCBI Taxonomy" id="83679"/>
    <lineage>
        <taxon>Eukaryota</taxon>
        <taxon>Fungi</taxon>
        <taxon>Dikarya</taxon>
        <taxon>Ascomycota</taxon>
        <taxon>Pezizomycotina</taxon>
        <taxon>Sordariomycetes</taxon>
        <taxon>Sordariomycetidae</taxon>
        <taxon>Sordariales</taxon>
        <taxon>Sordariaceae</taxon>
        <taxon>Sordaria</taxon>
    </lineage>
</organism>
<accession>A0AAE0P1B3</accession>
<name>A0AAE0P1B3_SORBR</name>
<keyword evidence="1" id="KW-1133">Transmembrane helix</keyword>
<evidence type="ECO:0000313" key="3">
    <source>
        <dbReference type="Proteomes" id="UP001281003"/>
    </source>
</evidence>
<dbReference type="Proteomes" id="UP001281003">
    <property type="component" value="Unassembled WGS sequence"/>
</dbReference>
<feature type="transmembrane region" description="Helical" evidence="1">
    <location>
        <begin position="20"/>
        <end position="42"/>
    </location>
</feature>